<evidence type="ECO:0000313" key="2">
    <source>
        <dbReference type="Proteomes" id="UP000092443"/>
    </source>
</evidence>
<evidence type="ECO:0000313" key="3">
    <source>
        <dbReference type="RefSeq" id="XP_037896374.1"/>
    </source>
</evidence>
<dbReference type="Proteomes" id="UP000092443">
    <property type="component" value="Unplaced"/>
</dbReference>
<accession>A0A9C6E125</accession>
<dbReference type="AlphaFoldDB" id="A0A9C6E125"/>
<proteinExistence type="predicted"/>
<keyword evidence="1" id="KW-0175">Coiled coil</keyword>
<dbReference type="GeneID" id="119641656"/>
<dbReference type="KEGG" id="gfs:119641656"/>
<protein>
    <submittedName>
        <fullName evidence="3">Uncharacterized protein LOC119641656</fullName>
    </submittedName>
</protein>
<dbReference type="RefSeq" id="XP_037896374.1">
    <property type="nucleotide sequence ID" value="XM_038040446.1"/>
</dbReference>
<reference evidence="3" key="1">
    <citation type="submission" date="2025-08" db="UniProtKB">
        <authorList>
            <consortium name="RefSeq"/>
        </authorList>
    </citation>
    <scope>IDENTIFICATION</scope>
    <source>
        <tissue evidence="3">Whole body pupa</tissue>
    </source>
</reference>
<organism evidence="2 3">
    <name type="scientific">Glossina fuscipes</name>
    <dbReference type="NCBI Taxonomy" id="7396"/>
    <lineage>
        <taxon>Eukaryota</taxon>
        <taxon>Metazoa</taxon>
        <taxon>Ecdysozoa</taxon>
        <taxon>Arthropoda</taxon>
        <taxon>Hexapoda</taxon>
        <taxon>Insecta</taxon>
        <taxon>Pterygota</taxon>
        <taxon>Neoptera</taxon>
        <taxon>Endopterygota</taxon>
        <taxon>Diptera</taxon>
        <taxon>Brachycera</taxon>
        <taxon>Muscomorpha</taxon>
        <taxon>Hippoboscoidea</taxon>
        <taxon>Glossinidae</taxon>
        <taxon>Glossina</taxon>
    </lineage>
</organism>
<keyword evidence="2" id="KW-1185">Reference proteome</keyword>
<evidence type="ECO:0000256" key="1">
    <source>
        <dbReference type="SAM" id="Coils"/>
    </source>
</evidence>
<gene>
    <name evidence="3" type="primary">LOC119641656</name>
</gene>
<feature type="coiled-coil region" evidence="1">
    <location>
        <begin position="515"/>
        <end position="542"/>
    </location>
</feature>
<name>A0A9C6E125_9MUSC</name>
<sequence>MSFLGSLKSGETVEIAARDFVQNLLEKSQTAQQLSLEIAADFITDCLSAIGISCHIIADQLEADEKIFAWPYQQLSVYTFHCNEDFKRIERFLVLICFMAADQFELQLRNINSEDEVETSIDYTMQLLAHWCCVYKQLERLDGMNKTKRFEEPLARINFHFLLGFHELRKSYRSTYALLDKICDRLYVAALPGLHYIRAHELVLEGLLKLFEGDFHLLHPHLRPKYNFYYEAFLVKYLPGTHAKIYQSLQNLLKNEKDYLNDLIALLIQQPMLEIYFTTLVKEKKTSQLNKMEALNFLKLLQGKLTSFDVFSTEFMESILALMMNRDESLSNKAAELYALMRRNCQSQENLLHAINFYIDYKLSLPELKYFIRQLSTHFDFLMDFDNYLRIICDARYTDAIRSNCAQMLIMAAKIKVEISVFSAKSEIGHLMLILPDNIAEIECQNTILIILEAFRLYNVNEWTKECIENYVHHALGIFLHLEKNLEYLVLVEIFNIFHNCLLFNKEWQRLQSITDTTTLQFQRLKRQLKEIKQRKQTAESKTLLLEYYELLKRLNIMIKTKYELFDNITEILSTLEAQFLQKPFLQDLIKANKCFMDVYAFEIICSCILKLYQSEGRTERVRKHVTNLTKYIWPLLDKVEDLLKLPVVRIKTYFNILVMLVGSTLLKLDNSIYNKCVEILLALNFSRHSLNLKDGDESTQMKPNVCLEYKRLMLNQFTKLHKLPQIAIRTNVIWKVCINYSLNNHNFNNELKELLMTLAEHRLNIFKHVLAVTIYNLYRREPPLKYNQLVSILEKHKELVDNLKCIESPSSMHVHVVLLILQMTGKILDAQPIGNHSNRLKALSNLDIFLRDVDFRRSDIGVTIYNEMDKLNGNHLNKKEREKWHNLKNKLKKLQNNSST</sequence>